<dbReference type="RefSeq" id="WP_373310895.1">
    <property type="nucleotide sequence ID" value="NZ_BMVG01000017.1"/>
</dbReference>
<dbReference type="SUPFAM" id="SSF88723">
    <property type="entry name" value="PIN domain-like"/>
    <property type="match status" value="1"/>
</dbReference>
<dbReference type="Gene3D" id="3.40.50.1010">
    <property type="entry name" value="5'-nuclease"/>
    <property type="match status" value="1"/>
</dbReference>
<dbReference type="GO" id="GO:0004521">
    <property type="term" value="F:RNA endonuclease activity"/>
    <property type="evidence" value="ECO:0007669"/>
    <property type="project" value="InterPro"/>
</dbReference>
<sequence length="146" mass="16004">MTTSMENKSNHRIIVADTSGLVSLFNATDSNHQVAVEAALRLMDPNVEIDVAVPLAVFLECYNVLGRQLGHIGAIQAVGELSRTFRLMDAVDRHTIDLTEKLFLIAPASVSHTDCLVMACCDEFGTREIFGFDRAFTKAGYSLPPF</sequence>
<accession>A0A918YLR2</accession>
<evidence type="ECO:0000256" key="3">
    <source>
        <dbReference type="ARBA" id="ARBA00022801"/>
    </source>
</evidence>
<keyword evidence="4" id="KW-0460">Magnesium</keyword>
<evidence type="ECO:0000256" key="4">
    <source>
        <dbReference type="ARBA" id="ARBA00022842"/>
    </source>
</evidence>
<evidence type="ECO:0000256" key="2">
    <source>
        <dbReference type="ARBA" id="ARBA00022723"/>
    </source>
</evidence>
<proteinExistence type="predicted"/>
<evidence type="ECO:0000256" key="1">
    <source>
        <dbReference type="ARBA" id="ARBA00022722"/>
    </source>
</evidence>
<evidence type="ECO:0000259" key="5">
    <source>
        <dbReference type="Pfam" id="PF01850"/>
    </source>
</evidence>
<evidence type="ECO:0000313" key="6">
    <source>
        <dbReference type="EMBL" id="GHE08537.1"/>
    </source>
</evidence>
<keyword evidence="1" id="KW-0540">Nuclease</keyword>
<protein>
    <recommendedName>
        <fullName evidence="5">PIN domain-containing protein</fullName>
    </recommendedName>
</protein>
<keyword evidence="2" id="KW-0479">Metal-binding</keyword>
<dbReference type="PANTHER" id="PTHR42188">
    <property type="entry name" value="23S RRNA-SPECIFIC ENDONUCLEASE VAPC20"/>
    <property type="match status" value="1"/>
</dbReference>
<evidence type="ECO:0000313" key="7">
    <source>
        <dbReference type="Proteomes" id="UP000655443"/>
    </source>
</evidence>
<dbReference type="GO" id="GO:0016787">
    <property type="term" value="F:hydrolase activity"/>
    <property type="evidence" value="ECO:0007669"/>
    <property type="project" value="UniProtKB-KW"/>
</dbReference>
<feature type="domain" description="PIN" evidence="5">
    <location>
        <begin position="14"/>
        <end position="139"/>
    </location>
</feature>
<dbReference type="GO" id="GO:0046872">
    <property type="term" value="F:metal ion binding"/>
    <property type="evidence" value="ECO:0007669"/>
    <property type="project" value="UniProtKB-KW"/>
</dbReference>
<keyword evidence="7" id="KW-1185">Reference proteome</keyword>
<dbReference type="InterPro" id="IPR029060">
    <property type="entry name" value="PIN-like_dom_sf"/>
</dbReference>
<name>A0A918YLR2_9ACTN</name>
<comment type="caution">
    <text evidence="6">The sequence shown here is derived from an EMBL/GenBank/DDBJ whole genome shotgun (WGS) entry which is preliminary data.</text>
</comment>
<organism evidence="6 7">
    <name type="scientific">Streptomyces alanosinicus</name>
    <dbReference type="NCBI Taxonomy" id="68171"/>
    <lineage>
        <taxon>Bacteria</taxon>
        <taxon>Bacillati</taxon>
        <taxon>Actinomycetota</taxon>
        <taxon>Actinomycetes</taxon>
        <taxon>Kitasatosporales</taxon>
        <taxon>Streptomycetaceae</taxon>
        <taxon>Streptomyces</taxon>
    </lineage>
</organism>
<dbReference type="EMBL" id="BMVG01000017">
    <property type="protein sequence ID" value="GHE08537.1"/>
    <property type="molecule type" value="Genomic_DNA"/>
</dbReference>
<keyword evidence="3" id="KW-0378">Hydrolase</keyword>
<dbReference type="PANTHER" id="PTHR42188:SF1">
    <property type="entry name" value="23S RRNA-SPECIFIC ENDONUCLEASE VAPC20"/>
    <property type="match status" value="1"/>
</dbReference>
<dbReference type="InterPro" id="IPR002716">
    <property type="entry name" value="PIN_dom"/>
</dbReference>
<reference evidence="6" key="1">
    <citation type="journal article" date="2014" name="Int. J. Syst. Evol. Microbiol.">
        <title>Complete genome sequence of Corynebacterium casei LMG S-19264T (=DSM 44701T), isolated from a smear-ripened cheese.</title>
        <authorList>
            <consortium name="US DOE Joint Genome Institute (JGI-PGF)"/>
            <person name="Walter F."/>
            <person name="Albersmeier A."/>
            <person name="Kalinowski J."/>
            <person name="Ruckert C."/>
        </authorList>
    </citation>
    <scope>NUCLEOTIDE SEQUENCE</scope>
    <source>
        <strain evidence="6">JCM 4714</strain>
    </source>
</reference>
<dbReference type="InterPro" id="IPR039018">
    <property type="entry name" value="VapC20-like"/>
</dbReference>
<dbReference type="Pfam" id="PF01850">
    <property type="entry name" value="PIN"/>
    <property type="match status" value="1"/>
</dbReference>
<reference evidence="6" key="2">
    <citation type="submission" date="2020-09" db="EMBL/GenBank/DDBJ databases">
        <authorList>
            <person name="Sun Q."/>
            <person name="Ohkuma M."/>
        </authorList>
    </citation>
    <scope>NUCLEOTIDE SEQUENCE</scope>
    <source>
        <strain evidence="6">JCM 4714</strain>
    </source>
</reference>
<dbReference type="Proteomes" id="UP000655443">
    <property type="component" value="Unassembled WGS sequence"/>
</dbReference>
<dbReference type="AlphaFoldDB" id="A0A918YLR2"/>
<gene>
    <name evidence="6" type="ORF">GCM10010339_57670</name>
</gene>
<dbReference type="GO" id="GO:0016075">
    <property type="term" value="P:rRNA catabolic process"/>
    <property type="evidence" value="ECO:0007669"/>
    <property type="project" value="TreeGrafter"/>
</dbReference>